<proteinExistence type="predicted"/>
<feature type="compositionally biased region" description="Low complexity" evidence="1">
    <location>
        <begin position="11"/>
        <end position="22"/>
    </location>
</feature>
<evidence type="ECO:0000256" key="1">
    <source>
        <dbReference type="SAM" id="MobiDB-lite"/>
    </source>
</evidence>
<feature type="region of interest" description="Disordered" evidence="1">
    <location>
        <begin position="1"/>
        <end position="44"/>
    </location>
</feature>
<dbReference type="Proteomes" id="UP000236178">
    <property type="component" value="Unassembled WGS sequence"/>
</dbReference>
<accession>A0A2I0SSG8</accession>
<dbReference type="InterPro" id="IPR047757">
    <property type="entry name" value="AfsA-like"/>
</dbReference>
<keyword evidence="4" id="KW-1185">Reference proteome</keyword>
<evidence type="ECO:0000313" key="4">
    <source>
        <dbReference type="Proteomes" id="UP000236178"/>
    </source>
</evidence>
<feature type="domain" description="A-factor biosynthesis hotdog" evidence="2">
    <location>
        <begin position="58"/>
        <end position="194"/>
    </location>
</feature>
<organism evidence="3 4">
    <name type="scientific">Streptomyces populi</name>
    <dbReference type="NCBI Taxonomy" id="2058924"/>
    <lineage>
        <taxon>Bacteria</taxon>
        <taxon>Bacillati</taxon>
        <taxon>Actinomycetota</taxon>
        <taxon>Actinomycetes</taxon>
        <taxon>Kitasatosporales</taxon>
        <taxon>Streptomycetaceae</taxon>
        <taxon>Streptomyces</taxon>
    </lineage>
</organism>
<feature type="domain" description="A-factor biosynthesis hotdog" evidence="2">
    <location>
        <begin position="232"/>
        <end position="350"/>
    </location>
</feature>
<gene>
    <name evidence="3" type="ORF">CW362_11210</name>
</gene>
<evidence type="ECO:0000313" key="3">
    <source>
        <dbReference type="EMBL" id="PKT72861.1"/>
    </source>
</evidence>
<dbReference type="EMBL" id="PJOS01000016">
    <property type="protein sequence ID" value="PKT72861.1"/>
    <property type="molecule type" value="Genomic_DNA"/>
</dbReference>
<evidence type="ECO:0000259" key="2">
    <source>
        <dbReference type="Pfam" id="PF03756"/>
    </source>
</evidence>
<dbReference type="InterPro" id="IPR005509">
    <property type="entry name" value="AfsA_hotdog_dom"/>
</dbReference>
<name>A0A2I0SSG8_9ACTN</name>
<protein>
    <submittedName>
        <fullName evidence="3">A-factor biosynthesis protein</fullName>
    </submittedName>
</protein>
<dbReference type="GO" id="GO:0016740">
    <property type="term" value="F:transferase activity"/>
    <property type="evidence" value="ECO:0007669"/>
    <property type="project" value="InterPro"/>
</dbReference>
<dbReference type="OrthoDB" id="7838374at2"/>
<dbReference type="Pfam" id="PF03756">
    <property type="entry name" value="AfsA"/>
    <property type="match status" value="2"/>
</dbReference>
<feature type="compositionally biased region" description="Basic residues" evidence="1">
    <location>
        <begin position="23"/>
        <end position="42"/>
    </location>
</feature>
<sequence>MGRRHRRLEGAPHATAGPGARAGRSRRRHLAPPPGHRPRHRELRSGIVQFTPTLPKELVHRSAVEEVFLTDAERHGEDEMLLAARFPRRHAFYDDTLGPGDRLDPFLLLEACRQGIFVVAHRYLGVRPGHKFLLRAVEFEVPDPAALTRGDRPTEAVVTTRIEKRFATRAEVRGLRLRFGLSIGAREALAARIDYSWMPPEDWTSLRARQRGALGLPAVPVALRGRHVEPALVGRRASANTVISPPRTTDDGTHTARLLAETTHPTLYDHWVDHVPGMLELEAFRQLALRAAVSAGTVRTPSPLPVALAARFRRFAEMDLPLECRAAPAPPGAAVECTLRQPGSVAAEARIRFADADAGPVRALAAPAVHRAA</sequence>
<reference evidence="3 4" key="1">
    <citation type="submission" date="2017-12" db="EMBL/GenBank/DDBJ databases">
        <title>Streptomyces populusis sp. nov., a novel endophytic actinobacterium isolated from stems of Populus adenopoda Maxim.</title>
        <authorList>
            <person name="Wang Z."/>
        </authorList>
    </citation>
    <scope>NUCLEOTIDE SEQUENCE [LARGE SCALE GENOMIC DNA]</scope>
    <source>
        <strain evidence="3 4">A249</strain>
    </source>
</reference>
<dbReference type="NCBIfam" id="NF041195">
    <property type="entry name" value="ScbA_BarX_GamBu"/>
    <property type="match status" value="1"/>
</dbReference>
<comment type="caution">
    <text evidence="3">The sequence shown here is derived from an EMBL/GenBank/DDBJ whole genome shotgun (WGS) entry which is preliminary data.</text>
</comment>
<dbReference type="AlphaFoldDB" id="A0A2I0SSG8"/>